<protein>
    <submittedName>
        <fullName evidence="2">Uncharacterized protein</fullName>
    </submittedName>
</protein>
<accession>A0AA44DG59</accession>
<dbReference type="EMBL" id="JAAXOU010000299">
    <property type="protein sequence ID" value="NKY16187.1"/>
    <property type="molecule type" value="Genomic_DNA"/>
</dbReference>
<dbReference type="Proteomes" id="UP000570003">
    <property type="component" value="Unassembled WGS sequence"/>
</dbReference>
<keyword evidence="1" id="KW-0812">Transmembrane</keyword>
<keyword evidence="1" id="KW-1133">Transmembrane helix</keyword>
<organism evidence="2 3">
    <name type="scientific">Streptomyces somaliensis (strain ATCC 33201 / DSM 40738 / JCM 12659 / KCTC 9044 / NCTC 11332 / NRRL B-12077 / IP 733)</name>
    <dbReference type="NCBI Taxonomy" id="1134445"/>
    <lineage>
        <taxon>Bacteria</taxon>
        <taxon>Bacillati</taxon>
        <taxon>Actinomycetota</taxon>
        <taxon>Actinomycetes</taxon>
        <taxon>Kitasatosporales</taxon>
        <taxon>Streptomycetaceae</taxon>
        <taxon>Streptomyces</taxon>
    </lineage>
</organism>
<feature type="transmembrane region" description="Helical" evidence="1">
    <location>
        <begin position="71"/>
        <end position="88"/>
    </location>
</feature>
<evidence type="ECO:0000256" key="1">
    <source>
        <dbReference type="SAM" id="Phobius"/>
    </source>
</evidence>
<dbReference type="AlphaFoldDB" id="A0AA44DG59"/>
<sequence>MTNRARFLFLSLVVPLAAVIAVLLVRVMSYPAFGMGAVLLFLLLGLAVAVGNRFGGGAPERSAPPGRGGTGCLVLVLLVVALAIVLPLDRPWNAPWWPGRQESGSLPDPCAVGLPTASALVPAGSAEAQTDGDGPHGPTAECTWKDPEGPLLRLAYELVEWEGSFGGTATDSAREAFANHLTIGTPAPLPGVGDEALRVGSRSFLELRSRKANVIVRVTFFGVRDDAARDAALERLLRTAVDRVRTG</sequence>
<reference evidence="2 3" key="1">
    <citation type="submission" date="2020-04" db="EMBL/GenBank/DDBJ databases">
        <title>MicrobeNet Type strains.</title>
        <authorList>
            <person name="Nicholson A.C."/>
        </authorList>
    </citation>
    <scope>NUCLEOTIDE SEQUENCE [LARGE SCALE GENOMIC DNA]</scope>
    <source>
        <strain evidence="2 3">DSM 40738</strain>
    </source>
</reference>
<evidence type="ECO:0000313" key="2">
    <source>
        <dbReference type="EMBL" id="NKY16187.1"/>
    </source>
</evidence>
<keyword evidence="3" id="KW-1185">Reference proteome</keyword>
<comment type="caution">
    <text evidence="2">The sequence shown here is derived from an EMBL/GenBank/DDBJ whole genome shotgun (WGS) entry which is preliminary data.</text>
</comment>
<proteinExistence type="predicted"/>
<gene>
    <name evidence="2" type="ORF">HGA06_19250</name>
</gene>
<evidence type="ECO:0000313" key="3">
    <source>
        <dbReference type="Proteomes" id="UP000570003"/>
    </source>
</evidence>
<dbReference type="RefSeq" id="WP_168440424.1">
    <property type="nucleotide sequence ID" value="NZ_JAAXOU010000299.1"/>
</dbReference>
<name>A0AA44DG59_STRE0</name>
<feature type="transmembrane region" description="Helical" evidence="1">
    <location>
        <begin position="31"/>
        <end position="50"/>
    </location>
</feature>
<keyword evidence="1" id="KW-0472">Membrane</keyword>
<feature type="transmembrane region" description="Helical" evidence="1">
    <location>
        <begin position="7"/>
        <end position="25"/>
    </location>
</feature>